<dbReference type="Pfam" id="PF13936">
    <property type="entry name" value="HTH_38"/>
    <property type="match status" value="1"/>
</dbReference>
<dbReference type="SUPFAM" id="SSF46689">
    <property type="entry name" value="Homeodomain-like"/>
    <property type="match status" value="1"/>
</dbReference>
<dbReference type="Gene3D" id="1.10.10.60">
    <property type="entry name" value="Homeodomain-like"/>
    <property type="match status" value="1"/>
</dbReference>
<evidence type="ECO:0000313" key="3">
    <source>
        <dbReference type="Proteomes" id="UP000051735"/>
    </source>
</evidence>
<comment type="caution">
    <text evidence="2">The sequence shown here is derived from an EMBL/GenBank/DDBJ whole genome shotgun (WGS) entry which is preliminary data.</text>
</comment>
<evidence type="ECO:0000313" key="2">
    <source>
        <dbReference type="EMBL" id="KRM34694.1"/>
    </source>
</evidence>
<reference evidence="2 3" key="1">
    <citation type="journal article" date="2015" name="Genome Announc.">
        <title>Expanding the biotechnology potential of lactobacilli through comparative genomics of 213 strains and associated genera.</title>
        <authorList>
            <person name="Sun Z."/>
            <person name="Harris H.M."/>
            <person name="McCann A."/>
            <person name="Guo C."/>
            <person name="Argimon S."/>
            <person name="Zhang W."/>
            <person name="Yang X."/>
            <person name="Jeffery I.B."/>
            <person name="Cooney J.C."/>
            <person name="Kagawa T.F."/>
            <person name="Liu W."/>
            <person name="Song Y."/>
            <person name="Salvetti E."/>
            <person name="Wrobel A."/>
            <person name="Rasinkangas P."/>
            <person name="Parkhill J."/>
            <person name="Rea M.C."/>
            <person name="O'Sullivan O."/>
            <person name="Ritari J."/>
            <person name="Douillard F.P."/>
            <person name="Paul Ross R."/>
            <person name="Yang R."/>
            <person name="Briner A.E."/>
            <person name="Felis G.E."/>
            <person name="de Vos W.M."/>
            <person name="Barrangou R."/>
            <person name="Klaenhammer T.R."/>
            <person name="Caufield P.W."/>
            <person name="Cui Y."/>
            <person name="Zhang H."/>
            <person name="O'Toole P.W."/>
        </authorList>
    </citation>
    <scope>NUCLEOTIDE SEQUENCE [LARGE SCALE GENOMIC DNA]</scope>
    <source>
        <strain evidence="2 3">DSM 6629</strain>
    </source>
</reference>
<organism evidence="2 3">
    <name type="scientific">Lactobacillus intestinalis DSM 6629</name>
    <dbReference type="NCBI Taxonomy" id="1423761"/>
    <lineage>
        <taxon>Bacteria</taxon>
        <taxon>Bacillati</taxon>
        <taxon>Bacillota</taxon>
        <taxon>Bacilli</taxon>
        <taxon>Lactobacillales</taxon>
        <taxon>Lactobacillaceae</taxon>
        <taxon>Lactobacillus</taxon>
    </lineage>
</organism>
<gene>
    <name evidence="2" type="ORF">FC44_GL000738</name>
</gene>
<name>A0ABR5PTG8_9LACO</name>
<keyword evidence="3" id="KW-1185">Reference proteome</keyword>
<feature type="domain" description="Transposase IS30-like HTH" evidence="1">
    <location>
        <begin position="6"/>
        <end position="49"/>
    </location>
</feature>
<dbReference type="Proteomes" id="UP000051735">
    <property type="component" value="Unassembled WGS sequence"/>
</dbReference>
<dbReference type="InterPro" id="IPR025246">
    <property type="entry name" value="IS30-like_HTH"/>
</dbReference>
<sequence>MIKHSRGKHLSYEERVLIQIRRKDNKSMRYIARELSCSPQTISNEIKRGTVILYHGSVKRYKAEVR</sequence>
<dbReference type="EMBL" id="AZGN01000001">
    <property type="protein sequence ID" value="KRM34694.1"/>
    <property type="molecule type" value="Genomic_DNA"/>
</dbReference>
<protein>
    <recommendedName>
        <fullName evidence="1">Transposase IS30-like HTH domain-containing protein</fullName>
    </recommendedName>
</protein>
<dbReference type="InterPro" id="IPR009057">
    <property type="entry name" value="Homeodomain-like_sf"/>
</dbReference>
<proteinExistence type="predicted"/>
<evidence type="ECO:0000259" key="1">
    <source>
        <dbReference type="Pfam" id="PF13936"/>
    </source>
</evidence>
<accession>A0ABR5PTG8</accession>